<protein>
    <recommendedName>
        <fullName evidence="4">DUF1876 domain-containing protein</fullName>
    </recommendedName>
</protein>
<organism evidence="2 3">
    <name type="scientific">Streptomyces hygroscopicus</name>
    <dbReference type="NCBI Taxonomy" id="1912"/>
    <lineage>
        <taxon>Bacteria</taxon>
        <taxon>Bacillati</taxon>
        <taxon>Actinomycetota</taxon>
        <taxon>Actinomycetes</taxon>
        <taxon>Kitasatosporales</taxon>
        <taxon>Streptomycetaceae</taxon>
        <taxon>Streptomyces</taxon>
        <taxon>Streptomyces violaceusniger group</taxon>
    </lineage>
</organism>
<gene>
    <name evidence="2" type="ORF">TPA0910_54350</name>
</gene>
<evidence type="ECO:0008006" key="4">
    <source>
        <dbReference type="Google" id="ProtNLM"/>
    </source>
</evidence>
<sequence>MAVRMGECTFRLTAVRMSATTGLRLLPWTDPEGKPCYLSSDDGNSPLNRRADAVEAVQVSMGARLLQHARPLLDDPKADARELRFLGDRLCEALRDVLRVAESRGARLPSYEADEGAAPESVGGRRD</sequence>
<evidence type="ECO:0000313" key="2">
    <source>
        <dbReference type="EMBL" id="GHJ31002.1"/>
    </source>
</evidence>
<name>A0ABQ3U6B9_STRHY</name>
<reference evidence="2" key="1">
    <citation type="submission" date="2024-05" db="EMBL/GenBank/DDBJ databases">
        <title>Whole genome shotgun sequence of Streptomyces hygroscopicus NBRC 113678.</title>
        <authorList>
            <person name="Komaki H."/>
            <person name="Tamura T."/>
        </authorList>
    </citation>
    <scope>NUCLEOTIDE SEQUENCE</scope>
    <source>
        <strain evidence="2">N11-34</strain>
    </source>
</reference>
<accession>A0ABQ3U6B9</accession>
<dbReference type="EMBL" id="BNEK01000005">
    <property type="protein sequence ID" value="GHJ31002.1"/>
    <property type="molecule type" value="Genomic_DNA"/>
</dbReference>
<dbReference type="Proteomes" id="UP001054854">
    <property type="component" value="Unassembled WGS sequence"/>
</dbReference>
<proteinExistence type="predicted"/>
<keyword evidence="3" id="KW-1185">Reference proteome</keyword>
<evidence type="ECO:0000256" key="1">
    <source>
        <dbReference type="SAM" id="MobiDB-lite"/>
    </source>
</evidence>
<comment type="caution">
    <text evidence="2">The sequence shown here is derived from an EMBL/GenBank/DDBJ whole genome shotgun (WGS) entry which is preliminary data.</text>
</comment>
<evidence type="ECO:0000313" key="3">
    <source>
        <dbReference type="Proteomes" id="UP001054854"/>
    </source>
</evidence>
<feature type="region of interest" description="Disordered" evidence="1">
    <location>
        <begin position="108"/>
        <end position="127"/>
    </location>
</feature>